<dbReference type="PANTHER" id="PTHR44858:SF1">
    <property type="entry name" value="UDP-N-ACETYLGLUCOSAMINE--PEPTIDE N-ACETYLGLUCOSAMINYLTRANSFERASE SPINDLY-RELATED"/>
    <property type="match status" value="1"/>
</dbReference>
<keyword evidence="1" id="KW-0677">Repeat</keyword>
<gene>
    <name evidence="5" type="ORF">WKW77_20800</name>
</gene>
<organism evidence="5 6">
    <name type="scientific">Variovorax ureilyticus</name>
    <dbReference type="NCBI Taxonomy" id="1836198"/>
    <lineage>
        <taxon>Bacteria</taxon>
        <taxon>Pseudomonadati</taxon>
        <taxon>Pseudomonadota</taxon>
        <taxon>Betaproteobacteria</taxon>
        <taxon>Burkholderiales</taxon>
        <taxon>Comamonadaceae</taxon>
        <taxon>Variovorax</taxon>
    </lineage>
</organism>
<comment type="caution">
    <text evidence="5">The sequence shown here is derived from an EMBL/GenBank/DDBJ whole genome shotgun (WGS) entry which is preliminary data.</text>
</comment>
<keyword evidence="6" id="KW-1185">Reference proteome</keyword>
<evidence type="ECO:0000313" key="5">
    <source>
        <dbReference type="EMBL" id="MEJ8813537.1"/>
    </source>
</evidence>
<evidence type="ECO:0000256" key="2">
    <source>
        <dbReference type="ARBA" id="ARBA00022803"/>
    </source>
</evidence>
<reference evidence="5 6" key="1">
    <citation type="submission" date="2024-03" db="EMBL/GenBank/DDBJ databases">
        <title>Novel species of the genus Variovorax.</title>
        <authorList>
            <person name="Liu Q."/>
            <person name="Xin Y.-H."/>
        </authorList>
    </citation>
    <scope>NUCLEOTIDE SEQUENCE [LARGE SCALE GENOMIC DNA]</scope>
    <source>
        <strain evidence="5 6">KACC 18899</strain>
    </source>
</reference>
<dbReference type="PROSITE" id="PS50293">
    <property type="entry name" value="TPR_REGION"/>
    <property type="match status" value="1"/>
</dbReference>
<sequence length="158" mass="17244">MRKTALAAAVCVALLNLPAWPAGGGGGGGGGGGTVETKPVDPNYAAAQAAIKAEQWKEAIGRLTLVIQVDPNNADAWNLLGFSYRHIGDMDNSFKHYERALQINPKHRDAHEYIGEAYLQVGRVADAEVHLKALDKLCWLPCEQYTELKEKIADYKKK</sequence>
<dbReference type="Gene3D" id="1.25.40.10">
    <property type="entry name" value="Tetratricopeptide repeat domain"/>
    <property type="match status" value="1"/>
</dbReference>
<dbReference type="InterPro" id="IPR011990">
    <property type="entry name" value="TPR-like_helical_dom_sf"/>
</dbReference>
<dbReference type="RefSeq" id="WP_340358782.1">
    <property type="nucleotide sequence ID" value="NZ_JBBKZU010000009.1"/>
</dbReference>
<dbReference type="PROSITE" id="PS50005">
    <property type="entry name" value="TPR"/>
    <property type="match status" value="1"/>
</dbReference>
<evidence type="ECO:0000256" key="4">
    <source>
        <dbReference type="SAM" id="SignalP"/>
    </source>
</evidence>
<keyword evidence="2 3" id="KW-0802">TPR repeat</keyword>
<feature type="repeat" description="TPR" evidence="3">
    <location>
        <begin position="74"/>
        <end position="107"/>
    </location>
</feature>
<proteinExistence type="predicted"/>
<dbReference type="EMBL" id="JBBKZU010000009">
    <property type="protein sequence ID" value="MEJ8813537.1"/>
    <property type="molecule type" value="Genomic_DNA"/>
</dbReference>
<dbReference type="Pfam" id="PF00515">
    <property type="entry name" value="TPR_1"/>
    <property type="match status" value="1"/>
</dbReference>
<keyword evidence="4" id="KW-0732">Signal</keyword>
<dbReference type="SMART" id="SM00028">
    <property type="entry name" value="TPR"/>
    <property type="match status" value="2"/>
</dbReference>
<feature type="chain" id="PRO_5045137746" evidence="4">
    <location>
        <begin position="22"/>
        <end position="158"/>
    </location>
</feature>
<dbReference type="SUPFAM" id="SSF48452">
    <property type="entry name" value="TPR-like"/>
    <property type="match status" value="1"/>
</dbReference>
<evidence type="ECO:0000256" key="1">
    <source>
        <dbReference type="ARBA" id="ARBA00022737"/>
    </source>
</evidence>
<dbReference type="InterPro" id="IPR019734">
    <property type="entry name" value="TPR_rpt"/>
</dbReference>
<evidence type="ECO:0000313" key="6">
    <source>
        <dbReference type="Proteomes" id="UP001365846"/>
    </source>
</evidence>
<feature type="signal peptide" evidence="4">
    <location>
        <begin position="1"/>
        <end position="21"/>
    </location>
</feature>
<dbReference type="Proteomes" id="UP001365846">
    <property type="component" value="Unassembled WGS sequence"/>
</dbReference>
<dbReference type="PANTHER" id="PTHR44858">
    <property type="entry name" value="TETRATRICOPEPTIDE REPEAT PROTEIN 6"/>
    <property type="match status" value="1"/>
</dbReference>
<accession>A0ABU8VIP8</accession>
<protein>
    <submittedName>
        <fullName evidence="5">Tetratricopeptide repeat protein</fullName>
    </submittedName>
</protein>
<dbReference type="InterPro" id="IPR050498">
    <property type="entry name" value="Ycf3"/>
</dbReference>
<evidence type="ECO:0000256" key="3">
    <source>
        <dbReference type="PROSITE-ProRule" id="PRU00339"/>
    </source>
</evidence>
<name>A0ABU8VIP8_9BURK</name>